<accession>A0A9P5AQI3</accession>
<evidence type="ECO:0008006" key="4">
    <source>
        <dbReference type="Google" id="ProtNLM"/>
    </source>
</evidence>
<comment type="caution">
    <text evidence="2">The sequence shown here is derived from an EMBL/GenBank/DDBJ whole genome shotgun (WGS) entry which is preliminary data.</text>
</comment>
<dbReference type="AlphaFoldDB" id="A0A9P5AQI3"/>
<gene>
    <name evidence="2" type="ORF">FBEOM_3203</name>
</gene>
<protein>
    <recommendedName>
        <fullName evidence="4">Regulatory protein alcR</fullName>
    </recommendedName>
</protein>
<dbReference type="Proteomes" id="UP000730481">
    <property type="component" value="Unassembled WGS sequence"/>
</dbReference>
<dbReference type="OrthoDB" id="5958943at2759"/>
<feature type="region of interest" description="Disordered" evidence="1">
    <location>
        <begin position="304"/>
        <end position="326"/>
    </location>
</feature>
<dbReference type="EMBL" id="PVQB02000118">
    <property type="protein sequence ID" value="KAF4342857.1"/>
    <property type="molecule type" value="Genomic_DNA"/>
</dbReference>
<evidence type="ECO:0000313" key="2">
    <source>
        <dbReference type="EMBL" id="KAF4342857.1"/>
    </source>
</evidence>
<name>A0A9P5AQI3_9HYPO</name>
<reference evidence="2" key="2">
    <citation type="submission" date="2020-02" db="EMBL/GenBank/DDBJ databases">
        <title>Identification and distribution of gene clusters putatively required for synthesis of sphingolipid metabolism inhibitors in phylogenetically diverse species of the filamentous fungus Fusarium.</title>
        <authorList>
            <person name="Kim H.-S."/>
            <person name="Busman M."/>
            <person name="Brown D.W."/>
            <person name="Divon H."/>
            <person name="Uhlig S."/>
            <person name="Proctor R.H."/>
        </authorList>
    </citation>
    <scope>NUCLEOTIDE SEQUENCE</scope>
    <source>
        <strain evidence="2">NRRL 25174</strain>
    </source>
</reference>
<reference evidence="2" key="1">
    <citation type="journal article" date="2017" name="Mycologia">
        <title>Fusarium algeriense, sp. nov., a novel toxigenic crown rot pathogen of durum wheat from Algeria is nested in the Fusarium burgessii species complex.</title>
        <authorList>
            <person name="Laraba I."/>
            <person name="Keddad A."/>
            <person name="Boureghda H."/>
            <person name="Abdallah N."/>
            <person name="Vaughan M.M."/>
            <person name="Proctor R.H."/>
            <person name="Busman M."/>
            <person name="O'Donnell K."/>
        </authorList>
    </citation>
    <scope>NUCLEOTIDE SEQUENCE</scope>
    <source>
        <strain evidence="2">NRRL 25174</strain>
    </source>
</reference>
<organism evidence="2 3">
    <name type="scientific">Fusarium beomiforme</name>
    <dbReference type="NCBI Taxonomy" id="44412"/>
    <lineage>
        <taxon>Eukaryota</taxon>
        <taxon>Fungi</taxon>
        <taxon>Dikarya</taxon>
        <taxon>Ascomycota</taxon>
        <taxon>Pezizomycotina</taxon>
        <taxon>Sordariomycetes</taxon>
        <taxon>Hypocreomycetidae</taxon>
        <taxon>Hypocreales</taxon>
        <taxon>Nectriaceae</taxon>
        <taxon>Fusarium</taxon>
        <taxon>Fusarium burgessii species complex</taxon>
    </lineage>
</organism>
<keyword evidence="3" id="KW-1185">Reference proteome</keyword>
<proteinExistence type="predicted"/>
<evidence type="ECO:0000256" key="1">
    <source>
        <dbReference type="SAM" id="MobiDB-lite"/>
    </source>
</evidence>
<sequence length="765" mass="86391">MVAELPGSTTSNSWDSCLLSGSIQTLQSWPDSSEAVDSLPPGDVGSTAFGNWDHLPWSDTTEASQYSHHTALDGFNWLESTESFDPLPSLVNENNAELQVGEHLLVNPASGILTQSQFIQQQNATYEGEVSGMDGAISDLLAEAQDMEESQSSGSRSRRRNHLGCVTRITASNYPKSPWSLTQGALSPFSIDQNLPKSFHRQMTSSNLFKIYHDVLEHHLSCWLVEMTCPYRQSPDSTSVAALAPEWETSWTNRILQRTIKLDNVAQSCKVLHMTPSQQKTASNALKLAVLAFATQWAQGSARASRGYSDSSQKEDSDKSTPNSGEDFDRTLQQYFWIHAHRALQDAAEIDSYQVACAEIIFSMAQRPWHSVHQGQTENEFQYWPSIRSQVQYIIEKDGPPIYAERAARRMHTLKARCDSMNNGFRSRDKQLNHGIAAMAREDRDTIGLLYWLAIMFDTVAATMYERPIVVVDEECRYDIQRDCGSCNGPTGSYRWNYEVFLRTGSGVSHRTHWPCSYEEAAKDVMVSGPVKVLLFRHVSYLQNALRQAAPNHQLEDIIFNAALIYDYWNRKHGAFFKELVQDFPNVPQRIRGWFICISAHWHLAVLMLADVIEFIDDNDLGLDHAKDERVATEMVARLRENSTWELSGLGNVATLPSYLDVPPESPEFHHALNDGTILTEPWTMILIRAFSKASVLFLEEAENMRDARGTSTFVVGFKEKLQEAENCIKILWLLGKKSDMARGLAEALQHAMINMRTGFIWHMM</sequence>
<evidence type="ECO:0000313" key="3">
    <source>
        <dbReference type="Proteomes" id="UP000730481"/>
    </source>
</evidence>